<accession>A0A432WJY7</accession>
<feature type="transmembrane region" description="Helical" evidence="1">
    <location>
        <begin position="169"/>
        <end position="187"/>
    </location>
</feature>
<gene>
    <name evidence="2" type="ORF">CWE14_06495</name>
</gene>
<evidence type="ECO:0000313" key="2">
    <source>
        <dbReference type="EMBL" id="RUO34084.1"/>
    </source>
</evidence>
<keyword evidence="1" id="KW-0472">Membrane</keyword>
<dbReference type="AlphaFoldDB" id="A0A432WJY7"/>
<keyword evidence="1" id="KW-1133">Transmembrane helix</keyword>
<organism evidence="2 3">
    <name type="scientific">Aliidiomarina soli</name>
    <dbReference type="NCBI Taxonomy" id="1928574"/>
    <lineage>
        <taxon>Bacteria</taxon>
        <taxon>Pseudomonadati</taxon>
        <taxon>Pseudomonadota</taxon>
        <taxon>Gammaproteobacteria</taxon>
        <taxon>Alteromonadales</taxon>
        <taxon>Idiomarinaceae</taxon>
        <taxon>Aliidiomarina</taxon>
    </lineage>
</organism>
<protein>
    <submittedName>
        <fullName evidence="2">Uncharacterized protein</fullName>
    </submittedName>
</protein>
<sequence>MSDGLLRQRRNLFALSALIWFLKFGEVEIDKLSFLGIEFKTFSNPDAIYVAIWLAWFYFAFRYYQYFVQEGFPKLYAAYTDLLDEICAPKVTRLVRKEYPNDFREDCGYRTLKKWKWVYHGQQQTGQDKGSGEMTVENFEMQFSPWWLWKEILWSIWHIVINRSVVTDYILPILLALYILVTAWSGWEGGISEIYQRSAIT</sequence>
<feature type="transmembrane region" description="Helical" evidence="1">
    <location>
        <begin position="47"/>
        <end position="64"/>
    </location>
</feature>
<evidence type="ECO:0000256" key="1">
    <source>
        <dbReference type="SAM" id="Phobius"/>
    </source>
</evidence>
<proteinExistence type="predicted"/>
<name>A0A432WJY7_9GAMM</name>
<comment type="caution">
    <text evidence="2">The sequence shown here is derived from an EMBL/GenBank/DDBJ whole genome shotgun (WGS) entry which is preliminary data.</text>
</comment>
<keyword evidence="3" id="KW-1185">Reference proteome</keyword>
<dbReference type="EMBL" id="PIPO01000002">
    <property type="protein sequence ID" value="RUO34084.1"/>
    <property type="molecule type" value="Genomic_DNA"/>
</dbReference>
<dbReference type="Proteomes" id="UP000287823">
    <property type="component" value="Unassembled WGS sequence"/>
</dbReference>
<evidence type="ECO:0000313" key="3">
    <source>
        <dbReference type="Proteomes" id="UP000287823"/>
    </source>
</evidence>
<reference evidence="2 3" key="1">
    <citation type="journal article" date="2011" name="Front. Microbiol.">
        <title>Genomic signatures of strain selection and enhancement in Bacillus atrophaeus var. globigii, a historical biowarfare simulant.</title>
        <authorList>
            <person name="Gibbons H.S."/>
            <person name="Broomall S.M."/>
            <person name="McNew L.A."/>
            <person name="Daligault H."/>
            <person name="Chapman C."/>
            <person name="Bruce D."/>
            <person name="Karavis M."/>
            <person name="Krepps M."/>
            <person name="McGregor P.A."/>
            <person name="Hong C."/>
            <person name="Park K.H."/>
            <person name="Akmal A."/>
            <person name="Feldman A."/>
            <person name="Lin J.S."/>
            <person name="Chang W.E."/>
            <person name="Higgs B.W."/>
            <person name="Demirev P."/>
            <person name="Lindquist J."/>
            <person name="Liem A."/>
            <person name="Fochler E."/>
            <person name="Read T.D."/>
            <person name="Tapia R."/>
            <person name="Johnson S."/>
            <person name="Bishop-Lilly K.A."/>
            <person name="Detter C."/>
            <person name="Han C."/>
            <person name="Sozhamannan S."/>
            <person name="Rosenzweig C.N."/>
            <person name="Skowronski E.W."/>
        </authorList>
    </citation>
    <scope>NUCLEOTIDE SEQUENCE [LARGE SCALE GENOMIC DNA]</scope>
    <source>
        <strain evidence="2 3">Y4G10-17</strain>
    </source>
</reference>
<keyword evidence="1" id="KW-0812">Transmembrane</keyword>